<accession>A0A1M5DI12</accession>
<evidence type="ECO:0000256" key="3">
    <source>
        <dbReference type="ARBA" id="ARBA00012071"/>
    </source>
</evidence>
<keyword evidence="7 13" id="KW-0808">Transferase</keyword>
<dbReference type="InterPro" id="IPR027417">
    <property type="entry name" value="P-loop_NTPase"/>
</dbReference>
<dbReference type="UniPathway" id="UPA00359">
    <property type="reaction ID" value="UER00482"/>
</dbReference>
<evidence type="ECO:0000256" key="7">
    <source>
        <dbReference type="ARBA" id="ARBA00022679"/>
    </source>
</evidence>
<dbReference type="EMBL" id="FQUX01000006">
    <property type="protein sequence ID" value="SHF66633.1"/>
    <property type="molecule type" value="Genomic_DNA"/>
</dbReference>
<dbReference type="GO" id="GO:0005524">
    <property type="term" value="F:ATP binding"/>
    <property type="evidence" value="ECO:0007669"/>
    <property type="project" value="UniProtKB-UniRule"/>
</dbReference>
<name>A0A1M5DI12_9FLAO</name>
<dbReference type="Pfam" id="PF02606">
    <property type="entry name" value="LpxK"/>
    <property type="match status" value="1"/>
</dbReference>
<dbReference type="PANTHER" id="PTHR42724:SF1">
    <property type="entry name" value="TETRAACYLDISACCHARIDE 4'-KINASE, MITOCHONDRIAL-RELATED"/>
    <property type="match status" value="1"/>
</dbReference>
<keyword evidence="8 13" id="KW-0547">Nucleotide-binding</keyword>
<evidence type="ECO:0000256" key="10">
    <source>
        <dbReference type="ARBA" id="ARBA00022840"/>
    </source>
</evidence>
<evidence type="ECO:0000256" key="8">
    <source>
        <dbReference type="ARBA" id="ARBA00022741"/>
    </source>
</evidence>
<dbReference type="HAMAP" id="MF_00409">
    <property type="entry name" value="LpxK"/>
    <property type="match status" value="1"/>
</dbReference>
<dbReference type="OrthoDB" id="9766423at2"/>
<dbReference type="AlphaFoldDB" id="A0A1M5DI12"/>
<protein>
    <recommendedName>
        <fullName evidence="4 13">Tetraacyldisaccharide 4'-kinase</fullName>
        <ecNumber evidence="3 13">2.7.1.130</ecNumber>
    </recommendedName>
    <alternativeName>
        <fullName evidence="12 13">Lipid A 4'-kinase</fullName>
    </alternativeName>
</protein>
<evidence type="ECO:0000256" key="6">
    <source>
        <dbReference type="ARBA" id="ARBA00022556"/>
    </source>
</evidence>
<dbReference type="Proteomes" id="UP000184406">
    <property type="component" value="Unassembled WGS sequence"/>
</dbReference>
<dbReference type="GO" id="GO:0005886">
    <property type="term" value="C:plasma membrane"/>
    <property type="evidence" value="ECO:0007669"/>
    <property type="project" value="TreeGrafter"/>
</dbReference>
<dbReference type="SUPFAM" id="SSF52540">
    <property type="entry name" value="P-loop containing nucleoside triphosphate hydrolases"/>
    <property type="match status" value="1"/>
</dbReference>
<comment type="function">
    <text evidence="1 13">Transfers the gamma-phosphate of ATP to the 4'-position of a tetraacyldisaccharide 1-phosphate intermediate (termed DS-1-P) to form tetraacyldisaccharide 1,4'-bis-phosphate (lipid IVA).</text>
</comment>
<evidence type="ECO:0000256" key="13">
    <source>
        <dbReference type="HAMAP-Rule" id="MF_00409"/>
    </source>
</evidence>
<dbReference type="PANTHER" id="PTHR42724">
    <property type="entry name" value="TETRAACYLDISACCHARIDE 4'-KINASE"/>
    <property type="match status" value="1"/>
</dbReference>
<dbReference type="GO" id="GO:0009245">
    <property type="term" value="P:lipid A biosynthetic process"/>
    <property type="evidence" value="ECO:0007669"/>
    <property type="project" value="UniProtKB-UniRule"/>
</dbReference>
<dbReference type="EC" id="2.7.1.130" evidence="3 13"/>
<dbReference type="RefSeq" id="WP_072863741.1">
    <property type="nucleotide sequence ID" value="NZ_FQUX01000006.1"/>
</dbReference>
<comment type="catalytic activity">
    <reaction evidence="13">
        <text>a lipid A disaccharide + ATP = a lipid IVA + ADP + H(+)</text>
        <dbReference type="Rhea" id="RHEA:67840"/>
        <dbReference type="ChEBI" id="CHEBI:15378"/>
        <dbReference type="ChEBI" id="CHEBI:30616"/>
        <dbReference type="ChEBI" id="CHEBI:176343"/>
        <dbReference type="ChEBI" id="CHEBI:176425"/>
        <dbReference type="ChEBI" id="CHEBI:456216"/>
        <dbReference type="EC" id="2.7.1.130"/>
    </reaction>
</comment>
<keyword evidence="16" id="KW-1185">Reference proteome</keyword>
<evidence type="ECO:0000256" key="9">
    <source>
        <dbReference type="ARBA" id="ARBA00022777"/>
    </source>
</evidence>
<evidence type="ECO:0000256" key="11">
    <source>
        <dbReference type="ARBA" id="ARBA00023098"/>
    </source>
</evidence>
<keyword evidence="10 13" id="KW-0067">ATP-binding</keyword>
<evidence type="ECO:0000256" key="14">
    <source>
        <dbReference type="SAM" id="Phobius"/>
    </source>
</evidence>
<keyword evidence="11 13" id="KW-0443">Lipid metabolism</keyword>
<evidence type="ECO:0000256" key="1">
    <source>
        <dbReference type="ARBA" id="ARBA00002274"/>
    </source>
</evidence>
<gene>
    <name evidence="13" type="primary">lpxK</name>
    <name evidence="15" type="ORF">SAMN03080594_106101</name>
</gene>
<evidence type="ECO:0000313" key="16">
    <source>
        <dbReference type="Proteomes" id="UP000184406"/>
    </source>
</evidence>
<reference evidence="16" key="1">
    <citation type="submission" date="2016-11" db="EMBL/GenBank/DDBJ databases">
        <authorList>
            <person name="Varghese N."/>
            <person name="Submissions S."/>
        </authorList>
    </citation>
    <scope>NUCLEOTIDE SEQUENCE [LARGE SCALE GENOMIC DNA]</scope>
    <source>
        <strain evidence="16">DSM 17539</strain>
    </source>
</reference>
<proteinExistence type="inferred from homology"/>
<evidence type="ECO:0000256" key="12">
    <source>
        <dbReference type="ARBA" id="ARBA00029757"/>
    </source>
</evidence>
<evidence type="ECO:0000256" key="4">
    <source>
        <dbReference type="ARBA" id="ARBA00016436"/>
    </source>
</evidence>
<evidence type="ECO:0000256" key="5">
    <source>
        <dbReference type="ARBA" id="ARBA00022516"/>
    </source>
</evidence>
<comment type="pathway">
    <text evidence="2 13">Glycolipid biosynthesis; lipid IV(A) biosynthesis; lipid IV(A) from (3R)-3-hydroxytetradecanoyl-[acyl-carrier-protein] and UDP-N-acetyl-alpha-D-glucosamine: step 6/6.</text>
</comment>
<keyword evidence="9 13" id="KW-0418">Kinase</keyword>
<sequence length="334" mass="38022">MQLLRKLGFPISLIYALVVYLRNYFYDKGLFSFKSFDTKTICVGNLSVGGTGKTPMIEFLVSHVKKHGKIAVLSRGYGRKSKGYVLAKPGIDVEELGDEPYQIYKKFPNAFVAVDADRQHGISILEETIGPDVILLDDAFQHRKVRCDQYVLLTSYDSLYVDDWYLPTGNLRDSKREARRANIIVVTKCPSNLSVAEQQRIRKKLIPGPSQKVIFSFLEYETKLKGNLGEMDLAELKNKKVTLVTGIANPQQLVSFLEAQGIVFEHLAYADHHFFTEKEIALFNNREIVLTTEKDYVRMEGRGENFYYIGVRHKFMNGGEEVLLNLLDESTTTP</sequence>
<keyword evidence="14" id="KW-0472">Membrane</keyword>
<dbReference type="GO" id="GO:0009244">
    <property type="term" value="P:lipopolysaccharide core region biosynthetic process"/>
    <property type="evidence" value="ECO:0007669"/>
    <property type="project" value="TreeGrafter"/>
</dbReference>
<dbReference type="GO" id="GO:0009029">
    <property type="term" value="F:lipid-A 4'-kinase activity"/>
    <property type="evidence" value="ECO:0007669"/>
    <property type="project" value="UniProtKB-UniRule"/>
</dbReference>
<keyword evidence="14" id="KW-1133">Transmembrane helix</keyword>
<keyword evidence="6 13" id="KW-0441">Lipid A biosynthesis</keyword>
<feature type="transmembrane region" description="Helical" evidence="14">
    <location>
        <begin position="7"/>
        <end position="26"/>
    </location>
</feature>
<dbReference type="NCBIfam" id="TIGR00682">
    <property type="entry name" value="lpxK"/>
    <property type="match status" value="1"/>
</dbReference>
<evidence type="ECO:0000313" key="15">
    <source>
        <dbReference type="EMBL" id="SHF66633.1"/>
    </source>
</evidence>
<dbReference type="InterPro" id="IPR003758">
    <property type="entry name" value="LpxK"/>
</dbReference>
<organism evidence="15 16">
    <name type="scientific">Arenibacter palladensis</name>
    <dbReference type="NCBI Taxonomy" id="237373"/>
    <lineage>
        <taxon>Bacteria</taxon>
        <taxon>Pseudomonadati</taxon>
        <taxon>Bacteroidota</taxon>
        <taxon>Flavobacteriia</taxon>
        <taxon>Flavobacteriales</taxon>
        <taxon>Flavobacteriaceae</taxon>
        <taxon>Arenibacter</taxon>
    </lineage>
</organism>
<keyword evidence="14" id="KW-0812">Transmembrane</keyword>
<feature type="binding site" evidence="13">
    <location>
        <begin position="47"/>
        <end position="54"/>
    </location>
    <ligand>
        <name>ATP</name>
        <dbReference type="ChEBI" id="CHEBI:30616"/>
    </ligand>
</feature>
<keyword evidence="5 13" id="KW-0444">Lipid biosynthesis</keyword>
<comment type="similarity">
    <text evidence="13">Belongs to the LpxK family.</text>
</comment>
<evidence type="ECO:0000256" key="2">
    <source>
        <dbReference type="ARBA" id="ARBA00004870"/>
    </source>
</evidence>